<gene>
    <name evidence="2" type="ORF">SAMN05421640_3631</name>
</gene>
<dbReference type="Proteomes" id="UP000198393">
    <property type="component" value="Unassembled WGS sequence"/>
</dbReference>
<dbReference type="EMBL" id="FZPD01000007">
    <property type="protein sequence ID" value="SNT37752.1"/>
    <property type="molecule type" value="Genomic_DNA"/>
</dbReference>
<keyword evidence="3" id="KW-1185">Reference proteome</keyword>
<reference evidence="2 3" key="1">
    <citation type="submission" date="2017-06" db="EMBL/GenBank/DDBJ databases">
        <authorList>
            <person name="Kim H.J."/>
            <person name="Triplett B.A."/>
        </authorList>
    </citation>
    <scope>NUCLEOTIDE SEQUENCE [LARGE SCALE GENOMIC DNA]</scope>
    <source>
        <strain evidence="2 3">DSM 19307</strain>
    </source>
</reference>
<accession>A0A239M6H2</accession>
<dbReference type="OrthoDB" id="610933at2"/>
<feature type="transmembrane region" description="Helical" evidence="1">
    <location>
        <begin position="12"/>
        <end position="33"/>
    </location>
</feature>
<keyword evidence="1" id="KW-1133">Transmembrane helix</keyword>
<name>A0A239M6H2_EKHLU</name>
<protein>
    <submittedName>
        <fullName evidence="2">Uncharacterized protein</fullName>
    </submittedName>
</protein>
<evidence type="ECO:0000313" key="2">
    <source>
        <dbReference type="EMBL" id="SNT37752.1"/>
    </source>
</evidence>
<sequence>MPNPFKPNTRRTILWSMGIILFILGLGATLFFVGKSYAGTILNEVIKRETNGFYQIKFESLDFDAFESRIKVNNLHLQADSTHDFSKLGLNNIYEIHLAELVIDLESIYELYLDKELIIKSVRVVDPDIDMVSLETDKRTKFSFEAGNMYKAISDYLKVLKIDYFRIQDGDLQYDGDQFALGEIDFLVKNLLMDSTARKNQVFYSEQIQLEIRNQHFHLPDSIHQITFDKFILSTADSILTFENLRVQPLASSGVTFEGQNDVNVYDIHVPKLSFKGVDYVSAYQDNHLIIEELILDEPIVFVDDESHTIKQKDKTDNSLLTLIFNIFGSLDVGKLRVNNAHVDIKIDKVDTYQRLKVEESSVVFHNIHLDTSNYRFDHRFKYFEDIELDIHNYSYLLPDSTHTVFFELLRVNSFDSELSFKNMQISHEREGNETKILVDAEVPNFKLKNIDFQRAIADKVLIAGTMELSNALLVVRNTGSTTKQQKVTVNNLYQSIAPFFREISIDQIRFSDVELTLPKGINVNRIDLDMRYIHVSAASRSFQRLFNDSKLIARNFSFDRDSIKVIGENLLIDDRMSAFQLIDWEVDIETNNQHVHGRFDSLMISEISIDSLIDGNYTAFRRAFLVNPDFEFDVHMVKGGEKGGLGIEKELIVSGGRLSGNVDSLELSMDGLDADIFVGDSTAFRSMGIENISLRSAAYNHQVELAKWSYDTSNSEMLFYDLLVKPINSHDTSRMLLNADVPFVRLTAFEQSKFFDENHLFTDLVHLIGPNIRLQLAKMGKKAGSDSLQSRNPFTMVMKRLKIDSSNVMIVPQGEANLDSLRLDVLNVELFDLSFPRDKPFTDGAIYSDSMIFIANRISPYLPSGDSLSLNRTSYHSATKNLTIDSFYYADHKQFSHLLVPSIQFKNLDLEGLYESKKFKVDSLLVRNPSGDLQIGNSGKNNPFTSPIEVGYTSITGINFNFSDTTNQRNYLVQNGDLLIESFQSEDTLTADQIMDRLDRLSFKAGPYFMPIGENYNLSLERYQFDYPANTLGMDDIHLIPKYSALEYSENLERQNDWFDVSVGSIYVDEIDLKAILSEKRYEVGKVNVDDLSALIYRDKGVPFPENQIRHLPQHYIRELETAFHIDTISLKGAIKYREKPDNYFTYGEISFDSLDVTLRNVGNVDMTSADMMLLHANGKLMESGRFEVNGAFNLKDENEPFSLNGTVKDFQLDSMNRMLGPVANVNIKSGYARDLYFNFRANDTLSRGEMRFRYDDLKIQILNTKTHDTQGFGQGIKTFFANTFVVKNKNPSYLVFLRKGTIFQRRDSSRAIFNYWGKSLLSGAVSSIGVHKSDKAEKKFERNFIE</sequence>
<keyword evidence="1" id="KW-0812">Transmembrane</keyword>
<proteinExistence type="predicted"/>
<organism evidence="2 3">
    <name type="scientific">Ekhidna lutea</name>
    <dbReference type="NCBI Taxonomy" id="447679"/>
    <lineage>
        <taxon>Bacteria</taxon>
        <taxon>Pseudomonadati</taxon>
        <taxon>Bacteroidota</taxon>
        <taxon>Cytophagia</taxon>
        <taxon>Cytophagales</taxon>
        <taxon>Reichenbachiellaceae</taxon>
        <taxon>Ekhidna</taxon>
    </lineage>
</organism>
<keyword evidence="1" id="KW-0472">Membrane</keyword>
<evidence type="ECO:0000313" key="3">
    <source>
        <dbReference type="Proteomes" id="UP000198393"/>
    </source>
</evidence>
<evidence type="ECO:0000256" key="1">
    <source>
        <dbReference type="SAM" id="Phobius"/>
    </source>
</evidence>